<evidence type="ECO:0000313" key="2">
    <source>
        <dbReference type="Proteomes" id="UP001596035"/>
    </source>
</evidence>
<dbReference type="Proteomes" id="UP001596035">
    <property type="component" value="Unassembled WGS sequence"/>
</dbReference>
<sequence length="241" mass="24898">MLHAGGATLTDYAQAAAKLALRVLRALDGAGDPDPLAGYVDAAADPKAALAAVRVLGADALAAHVLTGRPLTQAEAETVAEAAHVFPLTAACDPDTAHITRWRDWATAQAAARCSPPAPDPPRPDHAGPAAPAGACAWRSWSVTMAQLSTLALPGLDSAVHEAARQGAVPLARGTCWAILRRDYALAARLGRWLALVHGQGAAVPLDPAPLLDHLLLFGGVEARTVLEAEIARHLLKGNHT</sequence>
<dbReference type="RefSeq" id="WP_344566355.1">
    <property type="nucleotide sequence ID" value="NZ_BAAATG010000050.1"/>
</dbReference>
<gene>
    <name evidence="1" type="ORF">ACFPWV_06400</name>
</gene>
<reference evidence="2" key="1">
    <citation type="journal article" date="2019" name="Int. J. Syst. Evol. Microbiol.">
        <title>The Global Catalogue of Microorganisms (GCM) 10K type strain sequencing project: providing services to taxonomists for standard genome sequencing and annotation.</title>
        <authorList>
            <consortium name="The Broad Institute Genomics Platform"/>
            <consortium name="The Broad Institute Genome Sequencing Center for Infectious Disease"/>
            <person name="Wu L."/>
            <person name="Ma J."/>
        </authorList>
    </citation>
    <scope>NUCLEOTIDE SEQUENCE [LARGE SCALE GENOMIC DNA]</scope>
    <source>
        <strain evidence="2">CGMCC 4.7131</strain>
    </source>
</reference>
<comment type="caution">
    <text evidence="1">The sequence shown here is derived from an EMBL/GenBank/DDBJ whole genome shotgun (WGS) entry which is preliminary data.</text>
</comment>
<protein>
    <submittedName>
        <fullName evidence="1">Uncharacterized protein</fullName>
    </submittedName>
</protein>
<keyword evidence="2" id="KW-1185">Reference proteome</keyword>
<proteinExistence type="predicted"/>
<accession>A0ABW0DPH9</accession>
<organism evidence="1 2">
    <name type="scientific">Streptomyces atrovirens</name>
    <dbReference type="NCBI Taxonomy" id="285556"/>
    <lineage>
        <taxon>Bacteria</taxon>
        <taxon>Bacillati</taxon>
        <taxon>Actinomycetota</taxon>
        <taxon>Actinomycetes</taxon>
        <taxon>Kitasatosporales</taxon>
        <taxon>Streptomycetaceae</taxon>
        <taxon>Streptomyces</taxon>
    </lineage>
</organism>
<dbReference type="EMBL" id="JBHSKN010000007">
    <property type="protein sequence ID" value="MFC5239544.1"/>
    <property type="molecule type" value="Genomic_DNA"/>
</dbReference>
<evidence type="ECO:0000313" key="1">
    <source>
        <dbReference type="EMBL" id="MFC5239544.1"/>
    </source>
</evidence>
<name>A0ABW0DPH9_9ACTN</name>